<dbReference type="GeneTree" id="ENSGT01150000288250"/>
<dbReference type="InterPro" id="IPR029055">
    <property type="entry name" value="Ntn_hydrolases_N"/>
</dbReference>
<dbReference type="GO" id="GO:0016787">
    <property type="term" value="F:hydrolase activity"/>
    <property type="evidence" value="ECO:0007669"/>
    <property type="project" value="InterPro"/>
</dbReference>
<dbReference type="Pfam" id="PF01112">
    <property type="entry name" value="Asparaginase_2"/>
    <property type="match status" value="1"/>
</dbReference>
<accession>A0AAY4DXH0</accession>
<reference evidence="2" key="2">
    <citation type="submission" date="2025-08" db="UniProtKB">
        <authorList>
            <consortium name="Ensembl"/>
        </authorList>
    </citation>
    <scope>IDENTIFICATION</scope>
</reference>
<evidence type="ECO:0000313" key="2">
    <source>
        <dbReference type="Ensembl" id="ENSDCDP00010050093.1"/>
    </source>
</evidence>
<sequence>SNPHLLVSKVSLDGVKAAARAGFSTMRKGGGALDAVEAAVRALEDDPVFDAASITSLVVIFHNRGNG</sequence>
<organism evidence="2 3">
    <name type="scientific">Denticeps clupeoides</name>
    <name type="common">denticle herring</name>
    <dbReference type="NCBI Taxonomy" id="299321"/>
    <lineage>
        <taxon>Eukaryota</taxon>
        <taxon>Metazoa</taxon>
        <taxon>Chordata</taxon>
        <taxon>Craniata</taxon>
        <taxon>Vertebrata</taxon>
        <taxon>Euteleostomi</taxon>
        <taxon>Actinopterygii</taxon>
        <taxon>Neopterygii</taxon>
        <taxon>Teleostei</taxon>
        <taxon>Clupei</taxon>
        <taxon>Clupeiformes</taxon>
        <taxon>Denticipitoidei</taxon>
        <taxon>Denticipitidae</taxon>
        <taxon>Denticeps</taxon>
    </lineage>
</organism>
<reference evidence="2" key="3">
    <citation type="submission" date="2025-09" db="UniProtKB">
        <authorList>
            <consortium name="Ensembl"/>
        </authorList>
    </citation>
    <scope>IDENTIFICATION</scope>
</reference>
<dbReference type="AlphaFoldDB" id="A0AAY4DXH0"/>
<name>A0AAY4DXH0_9TELE</name>
<dbReference type="InterPro" id="IPR000246">
    <property type="entry name" value="Peptidase_T2"/>
</dbReference>
<protein>
    <submittedName>
        <fullName evidence="2">Uncharacterized protein</fullName>
    </submittedName>
</protein>
<dbReference type="SUPFAM" id="SSF56235">
    <property type="entry name" value="N-terminal nucleophile aminohydrolases (Ntn hydrolases)"/>
    <property type="match status" value="1"/>
</dbReference>
<keyword evidence="3" id="KW-1185">Reference proteome</keyword>
<dbReference type="Ensembl" id="ENSDCDT00010060514.1">
    <property type="protein sequence ID" value="ENSDCDP00010050093.1"/>
    <property type="gene ID" value="ENSDCDG00010029803.1"/>
</dbReference>
<evidence type="ECO:0000256" key="1">
    <source>
        <dbReference type="ARBA" id="ARBA00010872"/>
    </source>
</evidence>
<reference evidence="2 3" key="1">
    <citation type="submission" date="2020-06" db="EMBL/GenBank/DDBJ databases">
        <authorList>
            <consortium name="Wellcome Sanger Institute Data Sharing"/>
        </authorList>
    </citation>
    <scope>NUCLEOTIDE SEQUENCE [LARGE SCALE GENOMIC DNA]</scope>
</reference>
<comment type="similarity">
    <text evidence="1">Belongs to the Ntn-hydrolase family.</text>
</comment>
<proteinExistence type="inferred from homology"/>
<evidence type="ECO:0000313" key="3">
    <source>
        <dbReference type="Proteomes" id="UP000694580"/>
    </source>
</evidence>
<dbReference type="Proteomes" id="UP000694580">
    <property type="component" value="Chromosome 8"/>
</dbReference>